<dbReference type="GO" id="GO:0005537">
    <property type="term" value="F:D-mannose binding"/>
    <property type="evidence" value="ECO:0007669"/>
    <property type="project" value="TreeGrafter"/>
</dbReference>
<keyword evidence="4 6" id="KW-1133">Transmembrane helix</keyword>
<feature type="chain" id="PRO_5040360972" description="L-type lectin-like domain-containing protein" evidence="7">
    <location>
        <begin position="24"/>
        <end position="365"/>
    </location>
</feature>
<proteinExistence type="predicted"/>
<dbReference type="EMBL" id="LNZH02000137">
    <property type="protein sequence ID" value="OCB90284.1"/>
    <property type="molecule type" value="Genomic_DNA"/>
</dbReference>
<accession>A0A9Q5I2G0</accession>
<dbReference type="GO" id="GO:0030134">
    <property type="term" value="C:COPII-coated ER to Golgi transport vesicle"/>
    <property type="evidence" value="ECO:0007669"/>
    <property type="project" value="TreeGrafter"/>
</dbReference>
<feature type="domain" description="L-type lectin-like" evidence="8">
    <location>
        <begin position="42"/>
        <end position="266"/>
    </location>
</feature>
<reference evidence="9" key="1">
    <citation type="submission" date="2016-06" db="EMBL/GenBank/DDBJ databases">
        <title>Draft Genome sequence of the fungus Inonotus baumii.</title>
        <authorList>
            <person name="Zhu H."/>
            <person name="Lin W."/>
        </authorList>
    </citation>
    <scope>NUCLEOTIDE SEQUENCE</scope>
    <source>
        <strain evidence="9">821</strain>
    </source>
</reference>
<name>A0A9Q5I2G0_SANBA</name>
<dbReference type="Proteomes" id="UP000757232">
    <property type="component" value="Unassembled WGS sequence"/>
</dbReference>
<dbReference type="AlphaFoldDB" id="A0A9Q5I2G0"/>
<dbReference type="PROSITE" id="PS51328">
    <property type="entry name" value="L_LECTIN_LIKE"/>
    <property type="match status" value="1"/>
</dbReference>
<evidence type="ECO:0000256" key="6">
    <source>
        <dbReference type="SAM" id="Phobius"/>
    </source>
</evidence>
<keyword evidence="2 6" id="KW-0812">Transmembrane</keyword>
<dbReference type="PANTHER" id="PTHR12223">
    <property type="entry name" value="VESICULAR MANNOSE-BINDING LECTIN"/>
    <property type="match status" value="1"/>
</dbReference>
<evidence type="ECO:0000256" key="1">
    <source>
        <dbReference type="ARBA" id="ARBA00004479"/>
    </source>
</evidence>
<comment type="caution">
    <text evidence="9">The sequence shown here is derived from an EMBL/GenBank/DDBJ whole genome shotgun (WGS) entry which is preliminary data.</text>
</comment>
<keyword evidence="5 6" id="KW-0472">Membrane</keyword>
<protein>
    <recommendedName>
        <fullName evidence="8">L-type lectin-like domain-containing protein</fullName>
    </recommendedName>
</protein>
<dbReference type="PANTHER" id="PTHR12223:SF45">
    <property type="entry name" value="RE50040P"/>
    <property type="match status" value="1"/>
</dbReference>
<dbReference type="GO" id="GO:0005793">
    <property type="term" value="C:endoplasmic reticulum-Golgi intermediate compartment"/>
    <property type="evidence" value="ECO:0007669"/>
    <property type="project" value="TreeGrafter"/>
</dbReference>
<feature type="transmembrane region" description="Helical" evidence="6">
    <location>
        <begin position="310"/>
        <end position="331"/>
    </location>
</feature>
<keyword evidence="10" id="KW-1185">Reference proteome</keyword>
<dbReference type="SUPFAM" id="SSF49899">
    <property type="entry name" value="Concanavalin A-like lectins/glucanases"/>
    <property type="match status" value="1"/>
</dbReference>
<evidence type="ECO:0000259" key="8">
    <source>
        <dbReference type="PROSITE" id="PS51328"/>
    </source>
</evidence>
<organism evidence="9 10">
    <name type="scientific">Sanghuangporus baumii</name>
    <name type="common">Phellinus baumii</name>
    <dbReference type="NCBI Taxonomy" id="108892"/>
    <lineage>
        <taxon>Eukaryota</taxon>
        <taxon>Fungi</taxon>
        <taxon>Dikarya</taxon>
        <taxon>Basidiomycota</taxon>
        <taxon>Agaricomycotina</taxon>
        <taxon>Agaricomycetes</taxon>
        <taxon>Hymenochaetales</taxon>
        <taxon>Hymenochaetaceae</taxon>
        <taxon>Sanghuangporus</taxon>
    </lineage>
</organism>
<dbReference type="InterPro" id="IPR013320">
    <property type="entry name" value="ConA-like_dom_sf"/>
</dbReference>
<evidence type="ECO:0000256" key="7">
    <source>
        <dbReference type="SAM" id="SignalP"/>
    </source>
</evidence>
<dbReference type="GO" id="GO:0005789">
    <property type="term" value="C:endoplasmic reticulum membrane"/>
    <property type="evidence" value="ECO:0007669"/>
    <property type="project" value="TreeGrafter"/>
</dbReference>
<dbReference type="GO" id="GO:0006888">
    <property type="term" value="P:endoplasmic reticulum to Golgi vesicle-mediated transport"/>
    <property type="evidence" value="ECO:0007669"/>
    <property type="project" value="TreeGrafter"/>
</dbReference>
<evidence type="ECO:0000256" key="3">
    <source>
        <dbReference type="ARBA" id="ARBA00022729"/>
    </source>
</evidence>
<dbReference type="GO" id="GO:0000139">
    <property type="term" value="C:Golgi membrane"/>
    <property type="evidence" value="ECO:0007669"/>
    <property type="project" value="TreeGrafter"/>
</dbReference>
<evidence type="ECO:0000256" key="4">
    <source>
        <dbReference type="ARBA" id="ARBA00022989"/>
    </source>
</evidence>
<dbReference type="CDD" id="cd07308">
    <property type="entry name" value="lectin_leg-like"/>
    <property type="match status" value="1"/>
</dbReference>
<gene>
    <name evidence="9" type="ORF">A7U60_g2516</name>
</gene>
<dbReference type="InterPro" id="IPR051136">
    <property type="entry name" value="Intracellular_Lectin-GPT"/>
</dbReference>
<dbReference type="OrthoDB" id="270293at2759"/>
<comment type="subcellular location">
    <subcellularLocation>
        <location evidence="1">Membrane</location>
        <topology evidence="1">Single-pass type I membrane protein</topology>
    </subcellularLocation>
</comment>
<dbReference type="Gene3D" id="2.60.120.200">
    <property type="match status" value="1"/>
</dbReference>
<dbReference type="InterPro" id="IPR005052">
    <property type="entry name" value="Lectin_leg"/>
</dbReference>
<evidence type="ECO:0000313" key="10">
    <source>
        <dbReference type="Proteomes" id="UP000757232"/>
    </source>
</evidence>
<evidence type="ECO:0000313" key="9">
    <source>
        <dbReference type="EMBL" id="OCB90284.1"/>
    </source>
</evidence>
<dbReference type="Pfam" id="PF03388">
    <property type="entry name" value="Lectin_leg-like"/>
    <property type="match status" value="1"/>
</dbReference>
<evidence type="ECO:0000256" key="5">
    <source>
        <dbReference type="ARBA" id="ARBA00023136"/>
    </source>
</evidence>
<sequence length="365" mass="40835">MRTGLIYRLLVQILIFLPLGILAAKDKKKDVKNAKNVTIDRLVNLRTHSVYAPYIDQDLQNRWWDFGADTIINTNKHIRLTRNKRSQTGWLWSRLPLTATNYVIEVEFKISGDQKQHLHGDGLAIWLTKERAQPGPIYGSIDKFTGLGIILDTYANSRHAYAFPRVVVTMGDGNTNYDLEQDGERTNIGACSANFLKKEFPTKVKITYVKDSLLDVKLQFKARDTWTDCVKIEDVSIPLAPYLGFSALTGDVFNAHEYVPPLRPVCSSALPSAISSSIVSVSTSSAILADPSRPRDKFKAPTTSSSSSSWLSFILKLFLFAGVCFGAFYGYQEYTRRNGGVGFGTSNYARRRGGGFDVFSNAKRF</sequence>
<feature type="signal peptide" evidence="7">
    <location>
        <begin position="1"/>
        <end position="23"/>
    </location>
</feature>
<evidence type="ECO:0000256" key="2">
    <source>
        <dbReference type="ARBA" id="ARBA00022692"/>
    </source>
</evidence>
<keyword evidence="3 7" id="KW-0732">Signal</keyword>